<dbReference type="Proteomes" id="UP000272778">
    <property type="component" value="Unassembled WGS sequence"/>
</dbReference>
<organism evidence="1 2">
    <name type="scientific">Paraburkholderia dinghuensis</name>
    <dbReference type="NCBI Taxonomy" id="2305225"/>
    <lineage>
        <taxon>Bacteria</taxon>
        <taxon>Pseudomonadati</taxon>
        <taxon>Pseudomonadota</taxon>
        <taxon>Betaproteobacteria</taxon>
        <taxon>Burkholderiales</taxon>
        <taxon>Burkholderiaceae</taxon>
        <taxon>Paraburkholderia</taxon>
    </lineage>
</organism>
<sequence>MSTAAPLLKKLAMRYGTDVVIEAVEAVTARVIAWAALRSVTMLIGWEATVGLLVLQAMADWLTPNELEAWCSRCAFGTGRETLFRVADHDVERYTDPSQQEKDFANAMTKFS</sequence>
<gene>
    <name evidence="1" type="ORF">D1Y85_26520</name>
</gene>
<dbReference type="RefSeq" id="WP_124154043.1">
    <property type="nucleotide sequence ID" value="NZ_RQIS01000039.1"/>
</dbReference>
<proteinExistence type="predicted"/>
<protein>
    <submittedName>
        <fullName evidence="1">Uncharacterized protein</fullName>
    </submittedName>
</protein>
<accession>A0A3N6PKM9</accession>
<evidence type="ECO:0000313" key="1">
    <source>
        <dbReference type="EMBL" id="RQG99335.1"/>
    </source>
</evidence>
<dbReference type="AlphaFoldDB" id="A0A3N6PKM9"/>
<reference evidence="1 2" key="1">
    <citation type="submission" date="2018-11" db="EMBL/GenBank/DDBJ databases">
        <title>Paraburkholderia sp. DHOA04, isolated from soil.</title>
        <authorList>
            <person name="Gao Z.-H."/>
            <person name="Qiu L.-H."/>
            <person name="Fu J.-C."/>
        </authorList>
    </citation>
    <scope>NUCLEOTIDE SEQUENCE [LARGE SCALE GENOMIC DNA]</scope>
    <source>
        <strain evidence="1 2">DHOA04</strain>
    </source>
</reference>
<keyword evidence="2" id="KW-1185">Reference proteome</keyword>
<comment type="caution">
    <text evidence="1">The sequence shown here is derived from an EMBL/GenBank/DDBJ whole genome shotgun (WGS) entry which is preliminary data.</text>
</comment>
<name>A0A3N6PKM9_9BURK</name>
<dbReference type="EMBL" id="RQIS01000039">
    <property type="protein sequence ID" value="RQG99335.1"/>
    <property type="molecule type" value="Genomic_DNA"/>
</dbReference>
<evidence type="ECO:0000313" key="2">
    <source>
        <dbReference type="Proteomes" id="UP000272778"/>
    </source>
</evidence>